<feature type="transmembrane region" description="Helical" evidence="1">
    <location>
        <begin position="201"/>
        <end position="217"/>
    </location>
</feature>
<organism evidence="3 4">
    <name type="scientific">Pseudenterobacter timonensis</name>
    <dbReference type="NCBI Taxonomy" id="1755099"/>
    <lineage>
        <taxon>Bacteria</taxon>
        <taxon>Pseudomonadati</taxon>
        <taxon>Pseudomonadota</taxon>
        <taxon>Gammaproteobacteria</taxon>
        <taxon>Enterobacterales</taxon>
        <taxon>Enterobacteriaceae</taxon>
        <taxon>Pseudenterobacter</taxon>
    </lineage>
</organism>
<feature type="transmembrane region" description="Helical" evidence="1">
    <location>
        <begin position="337"/>
        <end position="357"/>
    </location>
</feature>
<dbReference type="InterPro" id="IPR050879">
    <property type="entry name" value="Acyltransferase_3"/>
</dbReference>
<proteinExistence type="predicted"/>
<keyword evidence="4" id="KW-1185">Reference proteome</keyword>
<feature type="transmembrane region" description="Helical" evidence="1">
    <location>
        <begin position="42"/>
        <end position="59"/>
    </location>
</feature>
<dbReference type="Pfam" id="PF01757">
    <property type="entry name" value="Acyl_transf_3"/>
    <property type="match status" value="1"/>
</dbReference>
<dbReference type="EMBL" id="JBFZPZ010000001">
    <property type="protein sequence ID" value="MEX9251195.1"/>
    <property type="molecule type" value="Genomic_DNA"/>
</dbReference>
<evidence type="ECO:0000259" key="2">
    <source>
        <dbReference type="Pfam" id="PF01757"/>
    </source>
</evidence>
<feature type="transmembrane region" description="Helical" evidence="1">
    <location>
        <begin position="79"/>
        <end position="97"/>
    </location>
</feature>
<feature type="transmembrane region" description="Helical" evidence="1">
    <location>
        <begin position="248"/>
        <end position="264"/>
    </location>
</feature>
<accession>A0ABV4A1C4</accession>
<dbReference type="InterPro" id="IPR002656">
    <property type="entry name" value="Acyl_transf_3_dom"/>
</dbReference>
<feature type="transmembrane region" description="Helical" evidence="1">
    <location>
        <begin position="308"/>
        <end position="325"/>
    </location>
</feature>
<sequence>MNPQQFLSVWMICSTAIIIAIFSTKAFIFLDVQTKKHNHEVNGLRFFLAIGVAFHHFVYSFNFHSGRGWVATGYDINAFMGRFSVAIFFIISGYLFYNKISTKTDWRVFFIKRFLRIAPMALISSAICIFIAISLDDGSFDITKQICNIMYWFDAGLYNLRMNVSSVPNASLINAGVTWTLYWEWSFYFSLPFLSLLMKDGLRLPVVITIIAASYYFIPMADYKAACYAALFAAGFLAKELNFKSQNNFLISILPIALLLVMFYTGSSALSLPLIPLCFAFFVLCNNKNAIYGIFRNKGVTRLGEISYSIYILHGIAWYVLNISIKSTSIIDPCYLFISSMALILIVVICAFTYIAIERPFMKLLDRKNKIVVSNTDNQKVKAL</sequence>
<gene>
    <name evidence="3" type="ORF">AB7Z85_01500</name>
</gene>
<dbReference type="RefSeq" id="WP_369496569.1">
    <property type="nucleotide sequence ID" value="NZ_JBFZPZ010000001.1"/>
</dbReference>
<dbReference type="GO" id="GO:0016746">
    <property type="term" value="F:acyltransferase activity"/>
    <property type="evidence" value="ECO:0007669"/>
    <property type="project" value="UniProtKB-KW"/>
</dbReference>
<dbReference type="EC" id="2.3.-.-" evidence="3"/>
<evidence type="ECO:0000256" key="1">
    <source>
        <dbReference type="SAM" id="Phobius"/>
    </source>
</evidence>
<dbReference type="Proteomes" id="UP001561463">
    <property type="component" value="Unassembled WGS sequence"/>
</dbReference>
<feature type="transmembrane region" description="Helical" evidence="1">
    <location>
        <begin position="6"/>
        <end position="30"/>
    </location>
</feature>
<reference evidence="3 4" key="1">
    <citation type="submission" date="2024-03" db="EMBL/GenBank/DDBJ databases">
        <title>Role of Flies in the Dissemination of Carbapenem-Resistant Enterobacteriaceae (CRE): An Epidemiological and Genomic Study in China.</title>
        <authorList>
            <person name="Chen K."/>
            <person name="Zhang R."/>
            <person name="Chen S."/>
        </authorList>
    </citation>
    <scope>NUCLEOTIDE SEQUENCE [LARGE SCALE GENOMIC DNA]</scope>
    <source>
        <strain evidence="4">fly-313</strain>
    </source>
</reference>
<feature type="domain" description="Acyltransferase 3" evidence="2">
    <location>
        <begin position="38"/>
        <end position="349"/>
    </location>
</feature>
<keyword evidence="3" id="KW-0808">Transferase</keyword>
<keyword evidence="1" id="KW-0812">Transmembrane</keyword>
<keyword evidence="3" id="KW-0012">Acyltransferase</keyword>
<protein>
    <submittedName>
        <fullName evidence="3">Acyltransferase family protein</fullName>
        <ecNumber evidence="3">2.3.-.-</ecNumber>
    </submittedName>
</protein>
<evidence type="ECO:0000313" key="3">
    <source>
        <dbReference type="EMBL" id="MEX9251195.1"/>
    </source>
</evidence>
<feature type="transmembrane region" description="Helical" evidence="1">
    <location>
        <begin position="170"/>
        <end position="189"/>
    </location>
</feature>
<name>A0ABV4A1C4_9ENTR</name>
<keyword evidence="1" id="KW-0472">Membrane</keyword>
<dbReference type="PANTHER" id="PTHR23028:SF53">
    <property type="entry name" value="ACYL_TRANSF_3 DOMAIN-CONTAINING PROTEIN"/>
    <property type="match status" value="1"/>
</dbReference>
<comment type="caution">
    <text evidence="3">The sequence shown here is derived from an EMBL/GenBank/DDBJ whole genome shotgun (WGS) entry which is preliminary data.</text>
</comment>
<evidence type="ECO:0000313" key="4">
    <source>
        <dbReference type="Proteomes" id="UP001561463"/>
    </source>
</evidence>
<keyword evidence="1" id="KW-1133">Transmembrane helix</keyword>
<dbReference type="PANTHER" id="PTHR23028">
    <property type="entry name" value="ACETYLTRANSFERASE"/>
    <property type="match status" value="1"/>
</dbReference>
<feature type="transmembrane region" description="Helical" evidence="1">
    <location>
        <begin position="117"/>
        <end position="135"/>
    </location>
</feature>